<dbReference type="Gene3D" id="3.90.700.10">
    <property type="entry name" value="Succinate dehydrogenase/fumarate reductase flavoprotein, catalytic domain"/>
    <property type="match status" value="1"/>
</dbReference>
<feature type="compositionally biased region" description="Low complexity" evidence="5">
    <location>
        <begin position="46"/>
        <end position="59"/>
    </location>
</feature>
<evidence type="ECO:0000313" key="7">
    <source>
        <dbReference type="EMBL" id="QOS68274.1"/>
    </source>
</evidence>
<evidence type="ECO:0000256" key="4">
    <source>
        <dbReference type="ARBA" id="ARBA00023002"/>
    </source>
</evidence>
<dbReference type="InterPro" id="IPR036188">
    <property type="entry name" value="FAD/NAD-bd_sf"/>
</dbReference>
<dbReference type="KEGG" id="egd:GS424_017645"/>
<evidence type="ECO:0000256" key="2">
    <source>
        <dbReference type="ARBA" id="ARBA00022630"/>
    </source>
</evidence>
<dbReference type="SUPFAM" id="SSF51905">
    <property type="entry name" value="FAD/NAD(P)-binding domain"/>
    <property type="match status" value="1"/>
</dbReference>
<evidence type="ECO:0000259" key="6">
    <source>
        <dbReference type="Pfam" id="PF00890"/>
    </source>
</evidence>
<dbReference type="GO" id="GO:0008202">
    <property type="term" value="P:steroid metabolic process"/>
    <property type="evidence" value="ECO:0007669"/>
    <property type="project" value="UniProtKB-ARBA"/>
</dbReference>
<dbReference type="Gene3D" id="3.50.50.60">
    <property type="entry name" value="FAD/NAD(P)-binding domain"/>
    <property type="match status" value="1"/>
</dbReference>
<feature type="domain" description="FAD-dependent oxidoreductase 2 FAD-binding" evidence="6">
    <location>
        <begin position="110"/>
        <end position="589"/>
    </location>
</feature>
<dbReference type="InterPro" id="IPR003953">
    <property type="entry name" value="FAD-dep_OxRdtase_2_FAD-bd"/>
</dbReference>
<dbReference type="Proteomes" id="UP000478463">
    <property type="component" value="Chromosome"/>
</dbReference>
<dbReference type="InterPro" id="IPR027477">
    <property type="entry name" value="Succ_DH/fumarate_Rdtase_cat_sf"/>
</dbReference>
<reference evidence="7 8" key="1">
    <citation type="submission" date="2020-10" db="EMBL/GenBank/DDBJ databases">
        <title>Eggerthella sp. nov., isolated from human feces.</title>
        <authorList>
            <person name="Yajun G."/>
        </authorList>
    </citation>
    <scope>NUCLEOTIDE SEQUENCE [LARGE SCALE GENOMIC DNA]</scope>
    <source>
        <strain evidence="7 8">HF-1101</strain>
    </source>
</reference>
<organism evidence="7 8">
    <name type="scientific">Eggerthella guodeyinii</name>
    <dbReference type="NCBI Taxonomy" id="2690837"/>
    <lineage>
        <taxon>Bacteria</taxon>
        <taxon>Bacillati</taxon>
        <taxon>Actinomycetota</taxon>
        <taxon>Coriobacteriia</taxon>
        <taxon>Eggerthellales</taxon>
        <taxon>Eggerthellaceae</taxon>
        <taxon>Eggerthella</taxon>
    </lineage>
</organism>
<dbReference type="InterPro" id="IPR006311">
    <property type="entry name" value="TAT_signal"/>
</dbReference>
<dbReference type="PANTHER" id="PTHR43400">
    <property type="entry name" value="FUMARATE REDUCTASE"/>
    <property type="match status" value="1"/>
</dbReference>
<evidence type="ECO:0000256" key="3">
    <source>
        <dbReference type="ARBA" id="ARBA00022827"/>
    </source>
</evidence>
<keyword evidence="3" id="KW-0274">FAD</keyword>
<name>A0A6L7IMJ1_9ACTN</name>
<keyword evidence="4" id="KW-0560">Oxidoreductase</keyword>
<dbReference type="PANTHER" id="PTHR43400:SF10">
    <property type="entry name" value="3-OXOSTEROID 1-DEHYDROGENASE"/>
    <property type="match status" value="1"/>
</dbReference>
<keyword evidence="2" id="KW-0285">Flavoprotein</keyword>
<dbReference type="Pfam" id="PF00890">
    <property type="entry name" value="FAD_binding_2"/>
    <property type="match status" value="1"/>
</dbReference>
<dbReference type="InterPro" id="IPR050315">
    <property type="entry name" value="FAD-oxidoreductase_2"/>
</dbReference>
<dbReference type="SUPFAM" id="SSF56425">
    <property type="entry name" value="Succinate dehydrogenase/fumarate reductase flavoprotein, catalytic domain"/>
    <property type="match status" value="1"/>
</dbReference>
<dbReference type="EMBL" id="CP063310">
    <property type="protein sequence ID" value="QOS68274.1"/>
    <property type="molecule type" value="Genomic_DNA"/>
</dbReference>
<evidence type="ECO:0000313" key="8">
    <source>
        <dbReference type="Proteomes" id="UP000478463"/>
    </source>
</evidence>
<evidence type="ECO:0000256" key="1">
    <source>
        <dbReference type="ARBA" id="ARBA00001974"/>
    </source>
</evidence>
<dbReference type="PROSITE" id="PS51318">
    <property type="entry name" value="TAT"/>
    <property type="match status" value="1"/>
</dbReference>
<dbReference type="AlphaFoldDB" id="A0A6L7IMJ1"/>
<feature type="region of interest" description="Disordered" evidence="5">
    <location>
        <begin position="46"/>
        <end position="86"/>
    </location>
</feature>
<gene>
    <name evidence="7" type="ORF">GS424_017645</name>
</gene>
<comment type="cofactor">
    <cofactor evidence="1">
        <name>FAD</name>
        <dbReference type="ChEBI" id="CHEBI:57692"/>
    </cofactor>
</comment>
<evidence type="ECO:0000256" key="5">
    <source>
        <dbReference type="SAM" id="MobiDB-lite"/>
    </source>
</evidence>
<protein>
    <submittedName>
        <fullName evidence="7">FAD-dependent oxidoreductase</fullName>
    </submittedName>
</protein>
<accession>A0A6L7IMJ1</accession>
<dbReference type="GO" id="GO:0033765">
    <property type="term" value="F:steroid dehydrogenase activity, acting on the CH-CH group of donors"/>
    <property type="evidence" value="ECO:0007669"/>
    <property type="project" value="UniProtKB-ARBA"/>
</dbReference>
<proteinExistence type="predicted"/>
<sequence>MKQDHETEARSGRAEGSFTRRDVLKMGGIGALSMAGVAALSACSPASSSSSTGNAAQTARADEAAPASSDTLTKEASKPSGTVMWPDKPGFLNDALEIADEDISETVDVDIVVCGAGIAGVAAVREAAAEQGLTVAVFEKTAGVQGRSGDFGAINAACTERYGMTGLDVTEVVGELMRESGYKANYSILEAWASNSGADLDWYFGALPDLPYLDSIMSPQPTDAEYWVQPERYPLPDGWSGNADEYYPCFQTTVRMYPDHVPCLQANFDIAQESGNVKMAKFYTPVVKLIKEGSRVTGVIAHDDENDTYIRANAAKGVILATGDYSGNTDMLYYYNPDTTGIMTLYSGMDIDGKASNTGDGQCLGMQVGAMMEATPHAPMIHHMGSCMGSSCFLELNANGLRFMNEDVPGQQLENQIEGQPGKYSYQFFDGAWKDQVPHFKPEHGACCYVLEDGVITSGDVNDTLTHKDSFAFQEQIDDAVEAGETLKADTIDELLKLIGADIDADAAKKSIERYNELARAGKDTDFGKKASRMFALETPPFYASKLTLSTMLVCMGGLESDAACHTFDENHELIEGLYVAGNVQGNRFKVQYPTTVPGISHSVALTEGRLAVKSVVEDHS</sequence>
<dbReference type="RefSeq" id="WP_160940853.1">
    <property type="nucleotide sequence ID" value="NZ_CP063310.1"/>
</dbReference>